<feature type="region of interest" description="Disordered" evidence="1">
    <location>
        <begin position="239"/>
        <end position="285"/>
    </location>
</feature>
<sequence length="330" mass="35877">MKLTFGFEILALSAEKSNSRVVREVGLILQDLAEDGDDPAVLPSDDEIRSWPNANRESDDSWLDINFEDFERELQGNPQSQSRPRTTQTISTEAVRQPNSGFGDANVQTDLRRIVSQFQSFLNDTDAGIDGADFDAMDEDDGSDDDVNEDTEDDSQDSEDETDGVTFDEAKFSRLLRDTLGLSTSDAATDEARAKSTGKDAEAAGILYSPDQDDENELDDKEDEILELAAQFEAELRDHGALSLSSPKHAGKLGLSSPKSTEAGGEVEDAASTYDQESDDEGELDVDYNLAKNLLESFKAQEGMSGPAGNILAMLGLALPRDEDEEGKGK</sequence>
<dbReference type="EMBL" id="CAWUON010000017">
    <property type="protein sequence ID" value="CAK7266195.1"/>
    <property type="molecule type" value="Genomic_DNA"/>
</dbReference>
<evidence type="ECO:0000313" key="2">
    <source>
        <dbReference type="EMBL" id="CAK7266195.1"/>
    </source>
</evidence>
<reference evidence="2 3" key="1">
    <citation type="submission" date="2024-01" db="EMBL/GenBank/DDBJ databases">
        <authorList>
            <person name="Allen C."/>
            <person name="Tagirdzhanova G."/>
        </authorList>
    </citation>
    <scope>NUCLEOTIDE SEQUENCE [LARGE SCALE GENOMIC DNA]</scope>
    <source>
        <strain evidence="2 3">CBS 119000</strain>
    </source>
</reference>
<gene>
    <name evidence="2" type="ORF">SEPCBS119000_001897</name>
</gene>
<dbReference type="PANTHER" id="PTHR13060">
    <property type="entry name" value="SGT1 PROTEIN HSGT1 SUPPRESSOR OF GCR2"/>
    <property type="match status" value="1"/>
</dbReference>
<comment type="caution">
    <text evidence="2">The sequence shown here is derived from an EMBL/GenBank/DDBJ whole genome shotgun (WGS) entry which is preliminary data.</text>
</comment>
<keyword evidence="3" id="KW-1185">Reference proteome</keyword>
<feature type="compositionally biased region" description="Acidic residues" evidence="1">
    <location>
        <begin position="60"/>
        <end position="71"/>
    </location>
</feature>
<feature type="compositionally biased region" description="Basic and acidic residues" evidence="1">
    <location>
        <begin position="190"/>
        <end position="202"/>
    </location>
</feature>
<organism evidence="2 3">
    <name type="scientific">Sporothrix epigloea</name>
    <dbReference type="NCBI Taxonomy" id="1892477"/>
    <lineage>
        <taxon>Eukaryota</taxon>
        <taxon>Fungi</taxon>
        <taxon>Dikarya</taxon>
        <taxon>Ascomycota</taxon>
        <taxon>Pezizomycotina</taxon>
        <taxon>Sordariomycetes</taxon>
        <taxon>Sordariomycetidae</taxon>
        <taxon>Ophiostomatales</taxon>
        <taxon>Ophiostomataceae</taxon>
        <taxon>Sporothrix</taxon>
    </lineage>
</organism>
<name>A0ABP0DD86_9PEZI</name>
<feature type="region of interest" description="Disordered" evidence="1">
    <location>
        <begin position="37"/>
        <end position="106"/>
    </location>
</feature>
<dbReference type="Proteomes" id="UP001642502">
    <property type="component" value="Unassembled WGS sequence"/>
</dbReference>
<evidence type="ECO:0000313" key="3">
    <source>
        <dbReference type="Proteomes" id="UP001642502"/>
    </source>
</evidence>
<proteinExistence type="predicted"/>
<feature type="compositionally biased region" description="Acidic residues" evidence="1">
    <location>
        <begin position="276"/>
        <end position="285"/>
    </location>
</feature>
<accession>A0ABP0DD86</accession>
<feature type="compositionally biased region" description="Acidic residues" evidence="1">
    <location>
        <begin position="132"/>
        <end position="163"/>
    </location>
</feature>
<protein>
    <recommendedName>
        <fullName evidence="4">Regulatory factor Sgt1</fullName>
    </recommendedName>
</protein>
<feature type="compositionally biased region" description="Basic and acidic residues" evidence="1">
    <location>
        <begin position="168"/>
        <end position="177"/>
    </location>
</feature>
<evidence type="ECO:0008006" key="4">
    <source>
        <dbReference type="Google" id="ProtNLM"/>
    </source>
</evidence>
<feature type="compositionally biased region" description="Polar residues" evidence="1">
    <location>
        <begin position="76"/>
        <end position="100"/>
    </location>
</feature>
<dbReference type="InterPro" id="IPR010770">
    <property type="entry name" value="Ecd"/>
</dbReference>
<dbReference type="PANTHER" id="PTHR13060:SF0">
    <property type="entry name" value="PROTEIN ECDYSONELESS HOMOLOG"/>
    <property type="match status" value="1"/>
</dbReference>
<feature type="region of interest" description="Disordered" evidence="1">
    <location>
        <begin position="125"/>
        <end position="219"/>
    </location>
</feature>
<evidence type="ECO:0000256" key="1">
    <source>
        <dbReference type="SAM" id="MobiDB-lite"/>
    </source>
</evidence>